<evidence type="ECO:0000259" key="5">
    <source>
        <dbReference type="Pfam" id="PF01625"/>
    </source>
</evidence>
<dbReference type="PANTHER" id="PTHR43774:SF1">
    <property type="entry name" value="PEPTIDE METHIONINE SULFOXIDE REDUCTASE MSRA 2"/>
    <property type="match status" value="1"/>
</dbReference>
<feature type="active site" evidence="4">
    <location>
        <position position="43"/>
    </location>
</feature>
<dbReference type="PANTHER" id="PTHR43774">
    <property type="entry name" value="PEPTIDE METHIONINE SULFOXIDE REDUCTASE"/>
    <property type="match status" value="1"/>
</dbReference>
<dbReference type="Pfam" id="PF01625">
    <property type="entry name" value="PMSR"/>
    <property type="match status" value="1"/>
</dbReference>
<dbReference type="Gene3D" id="3.30.1060.10">
    <property type="entry name" value="Peptide methionine sulphoxide reductase MsrA"/>
    <property type="match status" value="1"/>
</dbReference>
<evidence type="ECO:0000313" key="7">
    <source>
        <dbReference type="Proteomes" id="UP000442694"/>
    </source>
</evidence>
<dbReference type="EMBL" id="WFLN01000006">
    <property type="protein sequence ID" value="KAB8031074.1"/>
    <property type="molecule type" value="Genomic_DNA"/>
</dbReference>
<dbReference type="GO" id="GO:0008113">
    <property type="term" value="F:peptide-methionine (S)-S-oxide reductase activity"/>
    <property type="evidence" value="ECO:0007669"/>
    <property type="project" value="UniProtKB-UniRule"/>
</dbReference>
<comment type="catalytic activity">
    <reaction evidence="2 4">
        <text>L-methionyl-[protein] + [thioredoxin]-disulfide + H2O = L-methionyl-(S)-S-oxide-[protein] + [thioredoxin]-dithiol</text>
        <dbReference type="Rhea" id="RHEA:14217"/>
        <dbReference type="Rhea" id="RHEA-COMP:10698"/>
        <dbReference type="Rhea" id="RHEA-COMP:10700"/>
        <dbReference type="Rhea" id="RHEA-COMP:12313"/>
        <dbReference type="Rhea" id="RHEA-COMP:12315"/>
        <dbReference type="ChEBI" id="CHEBI:15377"/>
        <dbReference type="ChEBI" id="CHEBI:16044"/>
        <dbReference type="ChEBI" id="CHEBI:29950"/>
        <dbReference type="ChEBI" id="CHEBI:44120"/>
        <dbReference type="ChEBI" id="CHEBI:50058"/>
        <dbReference type="EC" id="1.8.4.11"/>
    </reaction>
</comment>
<comment type="catalytic activity">
    <reaction evidence="3 4">
        <text>[thioredoxin]-disulfide + L-methionine + H2O = L-methionine (S)-S-oxide + [thioredoxin]-dithiol</text>
        <dbReference type="Rhea" id="RHEA:19993"/>
        <dbReference type="Rhea" id="RHEA-COMP:10698"/>
        <dbReference type="Rhea" id="RHEA-COMP:10700"/>
        <dbReference type="ChEBI" id="CHEBI:15377"/>
        <dbReference type="ChEBI" id="CHEBI:29950"/>
        <dbReference type="ChEBI" id="CHEBI:50058"/>
        <dbReference type="ChEBI" id="CHEBI:57844"/>
        <dbReference type="ChEBI" id="CHEBI:58772"/>
        <dbReference type="EC" id="1.8.4.11"/>
    </reaction>
</comment>
<dbReference type="HAMAP" id="MF_01401">
    <property type="entry name" value="MsrA"/>
    <property type="match status" value="1"/>
</dbReference>
<organism evidence="6 7">
    <name type="scientific">Fluviispira multicolorata</name>
    <dbReference type="NCBI Taxonomy" id="2654512"/>
    <lineage>
        <taxon>Bacteria</taxon>
        <taxon>Pseudomonadati</taxon>
        <taxon>Bdellovibrionota</taxon>
        <taxon>Oligoflexia</taxon>
        <taxon>Silvanigrellales</taxon>
        <taxon>Silvanigrellaceae</taxon>
        <taxon>Fluviispira</taxon>
    </lineage>
</organism>
<evidence type="ECO:0000256" key="4">
    <source>
        <dbReference type="HAMAP-Rule" id="MF_01401"/>
    </source>
</evidence>
<dbReference type="SUPFAM" id="SSF55068">
    <property type="entry name" value="Peptide methionine sulfoxide reductase"/>
    <property type="match status" value="1"/>
</dbReference>
<evidence type="ECO:0000256" key="2">
    <source>
        <dbReference type="ARBA" id="ARBA00047806"/>
    </source>
</evidence>
<dbReference type="AlphaFoldDB" id="A0A833JFQ0"/>
<dbReference type="Proteomes" id="UP000442694">
    <property type="component" value="Unassembled WGS sequence"/>
</dbReference>
<dbReference type="NCBIfam" id="TIGR00401">
    <property type="entry name" value="msrA"/>
    <property type="match status" value="1"/>
</dbReference>
<protein>
    <recommendedName>
        <fullName evidence="4">Peptide methionine sulfoxide reductase MsrA</fullName>
        <shortName evidence="4">Protein-methionine-S-oxide reductase</shortName>
        <ecNumber evidence="4">1.8.4.11</ecNumber>
    </recommendedName>
    <alternativeName>
        <fullName evidence="4">Peptide-methionine (S)-S-oxide reductase</fullName>
        <shortName evidence="4">Peptide Met(O) reductase</shortName>
    </alternativeName>
</protein>
<dbReference type="RefSeq" id="WP_152212999.1">
    <property type="nucleotide sequence ID" value="NZ_WFLN01000006.1"/>
</dbReference>
<comment type="function">
    <text evidence="4">Has an important function as a repair enzyme for proteins that have been inactivated by oxidation. Catalyzes the reversible oxidation-reduction of methionine sulfoxide in proteins to methionine.</text>
</comment>
<evidence type="ECO:0000313" key="6">
    <source>
        <dbReference type="EMBL" id="KAB8031074.1"/>
    </source>
</evidence>
<name>A0A833JFQ0_9BACT</name>
<gene>
    <name evidence="4 6" type="primary">msrA</name>
    <name evidence="6" type="ORF">GCL57_08900</name>
</gene>
<comment type="caution">
    <text evidence="6">The sequence shown here is derived from an EMBL/GenBank/DDBJ whole genome shotgun (WGS) entry which is preliminary data.</text>
</comment>
<sequence length="205" mass="23711">MLRLLLLLFSIIPHLIFSLENNKNSLTTKANGGTEIAIVAGGCFWCVQADFDKLEGVTKTVVGYDGDNDKTTTYEKVSSGKTQFVESTKIFFNPQKISYSEILNYFWKHVDPTNNEGQFCDKGKQYRTVIFYLNESQKKLAIQSKEKIKEKFNNVATDVIPSTNFVTAEEYHQNYYKKNPIRYTYYRKSCGRDARVKEVWNEKSN</sequence>
<feature type="domain" description="Peptide methionine sulphoxide reductase MsrA" evidence="5">
    <location>
        <begin position="37"/>
        <end position="184"/>
    </location>
</feature>
<evidence type="ECO:0000256" key="1">
    <source>
        <dbReference type="ARBA" id="ARBA00023002"/>
    </source>
</evidence>
<dbReference type="InterPro" id="IPR036509">
    <property type="entry name" value="Met_Sox_Rdtase_MsrA_sf"/>
</dbReference>
<dbReference type="EC" id="1.8.4.11" evidence="4"/>
<accession>A0A833JFQ0</accession>
<proteinExistence type="inferred from homology"/>
<keyword evidence="1 4" id="KW-0560">Oxidoreductase</keyword>
<dbReference type="InterPro" id="IPR002569">
    <property type="entry name" value="Met_Sox_Rdtase_MsrA_dom"/>
</dbReference>
<evidence type="ECO:0000256" key="3">
    <source>
        <dbReference type="ARBA" id="ARBA00048782"/>
    </source>
</evidence>
<comment type="similarity">
    <text evidence="4">Belongs to the MsrA Met sulfoxide reductase family.</text>
</comment>
<reference evidence="6 7" key="1">
    <citation type="submission" date="2019-10" db="EMBL/GenBank/DDBJ databases">
        <title>New genus of Silvanigrellaceae.</title>
        <authorList>
            <person name="Pitt A."/>
            <person name="Hahn M.W."/>
        </authorList>
    </citation>
    <scope>NUCLEOTIDE SEQUENCE [LARGE SCALE GENOMIC DNA]</scope>
    <source>
        <strain evidence="6 7">33A1-SZDP</strain>
    </source>
</reference>
<keyword evidence="7" id="KW-1185">Reference proteome</keyword>